<dbReference type="Proteomes" id="UP001062846">
    <property type="component" value="Chromosome 13"/>
</dbReference>
<comment type="caution">
    <text evidence="1">The sequence shown here is derived from an EMBL/GenBank/DDBJ whole genome shotgun (WGS) entry which is preliminary data.</text>
</comment>
<keyword evidence="2" id="KW-1185">Reference proteome</keyword>
<proteinExistence type="predicted"/>
<evidence type="ECO:0000313" key="2">
    <source>
        <dbReference type="Proteomes" id="UP001062846"/>
    </source>
</evidence>
<gene>
    <name evidence="1" type="ORF">RHMOL_Rhmol13G0186200</name>
</gene>
<evidence type="ECO:0000313" key="1">
    <source>
        <dbReference type="EMBL" id="KAI8524911.1"/>
    </source>
</evidence>
<protein>
    <submittedName>
        <fullName evidence="1">Uncharacterized protein</fullName>
    </submittedName>
</protein>
<organism evidence="1 2">
    <name type="scientific">Rhododendron molle</name>
    <name type="common">Chinese azalea</name>
    <name type="synonym">Azalea mollis</name>
    <dbReference type="NCBI Taxonomy" id="49168"/>
    <lineage>
        <taxon>Eukaryota</taxon>
        <taxon>Viridiplantae</taxon>
        <taxon>Streptophyta</taxon>
        <taxon>Embryophyta</taxon>
        <taxon>Tracheophyta</taxon>
        <taxon>Spermatophyta</taxon>
        <taxon>Magnoliopsida</taxon>
        <taxon>eudicotyledons</taxon>
        <taxon>Gunneridae</taxon>
        <taxon>Pentapetalae</taxon>
        <taxon>asterids</taxon>
        <taxon>Ericales</taxon>
        <taxon>Ericaceae</taxon>
        <taxon>Ericoideae</taxon>
        <taxon>Rhodoreae</taxon>
        <taxon>Rhododendron</taxon>
    </lineage>
</organism>
<sequence length="127" mass="14146">MNPVIKWTQRSTAGINVVMIQVNFFKCGGIALSFCTSHKIIDRYTCITFLKAWADTMQGFALVCPSVIPSNSLFPQNPALLEDSTLVMWPSLLCQSRVSDVLVMDVRDGDSSLCVVIANMDRREELI</sequence>
<dbReference type="EMBL" id="CM046400">
    <property type="protein sequence ID" value="KAI8524911.1"/>
    <property type="molecule type" value="Genomic_DNA"/>
</dbReference>
<name>A0ACC0L8S2_RHOML</name>
<accession>A0ACC0L8S2</accession>
<reference evidence="1" key="1">
    <citation type="submission" date="2022-02" db="EMBL/GenBank/DDBJ databases">
        <title>Plant Genome Project.</title>
        <authorList>
            <person name="Zhang R.-G."/>
        </authorList>
    </citation>
    <scope>NUCLEOTIDE SEQUENCE</scope>
    <source>
        <strain evidence="1">AT1</strain>
    </source>
</reference>